<keyword evidence="4" id="KW-1185">Reference proteome</keyword>
<dbReference type="EMBL" id="BMDW01000002">
    <property type="protein sequence ID" value="GGA36909.1"/>
    <property type="molecule type" value="Genomic_DNA"/>
</dbReference>
<feature type="domain" description="Beta-mannosidase-like galactose-binding" evidence="2">
    <location>
        <begin position="113"/>
        <end position="183"/>
    </location>
</feature>
<comment type="caution">
    <text evidence="3">The sequence shown here is derived from an EMBL/GenBank/DDBJ whole genome shotgun (WGS) entry which is preliminary data.</text>
</comment>
<evidence type="ECO:0000256" key="1">
    <source>
        <dbReference type="ARBA" id="ARBA00022801"/>
    </source>
</evidence>
<dbReference type="PANTHER" id="PTHR42732">
    <property type="entry name" value="BETA-GALACTOSIDASE"/>
    <property type="match status" value="1"/>
</dbReference>
<evidence type="ECO:0000313" key="4">
    <source>
        <dbReference type="Proteomes" id="UP000618591"/>
    </source>
</evidence>
<dbReference type="InterPro" id="IPR008979">
    <property type="entry name" value="Galactose-bd-like_sf"/>
</dbReference>
<dbReference type="InterPro" id="IPR054593">
    <property type="entry name" value="Beta-mannosidase-like_N2"/>
</dbReference>
<dbReference type="InterPro" id="IPR051913">
    <property type="entry name" value="GH2_Domain-Containing"/>
</dbReference>
<evidence type="ECO:0000313" key="3">
    <source>
        <dbReference type="EMBL" id="GGA36909.1"/>
    </source>
</evidence>
<dbReference type="SUPFAM" id="SSF49785">
    <property type="entry name" value="Galactose-binding domain-like"/>
    <property type="match status" value="1"/>
</dbReference>
<evidence type="ECO:0000259" key="2">
    <source>
        <dbReference type="Pfam" id="PF22666"/>
    </source>
</evidence>
<proteinExistence type="predicted"/>
<name>A0ABQ1G4R9_9SPHN</name>
<gene>
    <name evidence="3" type="ORF">GCM10011395_04030</name>
</gene>
<dbReference type="Gene3D" id="2.60.120.260">
    <property type="entry name" value="Galactose-binding domain-like"/>
    <property type="match status" value="1"/>
</dbReference>
<sequence length="212" mass="23169">MSFDGDWRFFLGDPQAAQAPGFADGTWRAIDLPHDWRIEDLPGGSDDGGATANPSLYAFHTLPSPDGVAPPVIGPFDLNADPKPDVDVTIPGFGRVLMPGGRGQGYTVGNIGWYRKHFKLPVDAATQRVALCFDGVYRNADIWLNGVHLGFHPNGYTSFAYDLTPHLDPSGNNVLAVRVDNRGKPSRWYSRARRWRPRASPPRCGLLPTCAA</sequence>
<accession>A0ABQ1G4R9</accession>
<keyword evidence="1" id="KW-0378">Hydrolase</keyword>
<protein>
    <recommendedName>
        <fullName evidence="2">Beta-mannosidase-like galactose-binding domain-containing protein</fullName>
    </recommendedName>
</protein>
<dbReference type="Pfam" id="PF22666">
    <property type="entry name" value="Glyco_hydro_2_N2"/>
    <property type="match status" value="1"/>
</dbReference>
<organism evidence="3 4">
    <name type="scientific">Sphingomonas psychrolutea</name>
    <dbReference type="NCBI Taxonomy" id="1259676"/>
    <lineage>
        <taxon>Bacteria</taxon>
        <taxon>Pseudomonadati</taxon>
        <taxon>Pseudomonadota</taxon>
        <taxon>Alphaproteobacteria</taxon>
        <taxon>Sphingomonadales</taxon>
        <taxon>Sphingomonadaceae</taxon>
        <taxon>Sphingomonas</taxon>
    </lineage>
</organism>
<dbReference type="PANTHER" id="PTHR42732:SF1">
    <property type="entry name" value="BETA-MANNOSIDASE"/>
    <property type="match status" value="1"/>
</dbReference>
<dbReference type="Proteomes" id="UP000618591">
    <property type="component" value="Unassembled WGS sequence"/>
</dbReference>
<reference evidence="4" key="1">
    <citation type="journal article" date="2019" name="Int. J. Syst. Evol. Microbiol.">
        <title>The Global Catalogue of Microorganisms (GCM) 10K type strain sequencing project: providing services to taxonomists for standard genome sequencing and annotation.</title>
        <authorList>
            <consortium name="The Broad Institute Genomics Platform"/>
            <consortium name="The Broad Institute Genome Sequencing Center for Infectious Disease"/>
            <person name="Wu L."/>
            <person name="Ma J."/>
        </authorList>
    </citation>
    <scope>NUCLEOTIDE SEQUENCE [LARGE SCALE GENOMIC DNA]</scope>
    <source>
        <strain evidence="4">CGMCC 1.10106</strain>
    </source>
</reference>